<accession>A0ABS1V8E5</accession>
<dbReference type="PROSITE" id="PS52015">
    <property type="entry name" value="TONB_CTD"/>
    <property type="match status" value="1"/>
</dbReference>
<evidence type="ECO:0000259" key="7">
    <source>
        <dbReference type="PROSITE" id="PS52015"/>
    </source>
</evidence>
<dbReference type="RefSeq" id="WP_202827680.1">
    <property type="nucleotide sequence ID" value="NZ_JAEUXJ010000011.1"/>
</dbReference>
<keyword evidence="9" id="KW-1185">Reference proteome</keyword>
<protein>
    <submittedName>
        <fullName evidence="8">Energy transducer TonB</fullName>
    </submittedName>
</protein>
<dbReference type="NCBIfam" id="TIGR01352">
    <property type="entry name" value="tonB_Cterm"/>
    <property type="match status" value="1"/>
</dbReference>
<feature type="region of interest" description="Disordered" evidence="5">
    <location>
        <begin position="55"/>
        <end position="237"/>
    </location>
</feature>
<proteinExistence type="predicted"/>
<evidence type="ECO:0000313" key="8">
    <source>
        <dbReference type="EMBL" id="MBL6457937.1"/>
    </source>
</evidence>
<dbReference type="Proteomes" id="UP000606490">
    <property type="component" value="Unassembled WGS sequence"/>
</dbReference>
<name>A0ABS1V8E5_9PROT</name>
<feature type="compositionally biased region" description="Basic and acidic residues" evidence="5">
    <location>
        <begin position="221"/>
        <end position="234"/>
    </location>
</feature>
<feature type="domain" description="TonB C-terminal" evidence="7">
    <location>
        <begin position="240"/>
        <end position="331"/>
    </location>
</feature>
<evidence type="ECO:0000256" key="1">
    <source>
        <dbReference type="ARBA" id="ARBA00004167"/>
    </source>
</evidence>
<reference evidence="8 9" key="1">
    <citation type="submission" date="2021-01" db="EMBL/GenBank/DDBJ databases">
        <title>Belnapia mucosa sp. nov. and Belnapia arida sp. nov., isolated from the Tabernas Desert (Almeria, Spain).</title>
        <authorList>
            <person name="Molina-Menor E."/>
            <person name="Vidal-Verdu A."/>
            <person name="Calonge A."/>
            <person name="Satari L."/>
            <person name="Pereto Magraner J."/>
            <person name="Porcar Miralles M."/>
        </authorList>
    </citation>
    <scope>NUCLEOTIDE SEQUENCE [LARGE SCALE GENOMIC DNA]</scope>
    <source>
        <strain evidence="8 9">T6</strain>
    </source>
</reference>
<keyword evidence="4 6" id="KW-0472">Membrane</keyword>
<feature type="transmembrane region" description="Helical" evidence="6">
    <location>
        <begin position="31"/>
        <end position="52"/>
    </location>
</feature>
<organism evidence="8 9">
    <name type="scientific">Belnapia mucosa</name>
    <dbReference type="NCBI Taxonomy" id="2804532"/>
    <lineage>
        <taxon>Bacteria</taxon>
        <taxon>Pseudomonadati</taxon>
        <taxon>Pseudomonadota</taxon>
        <taxon>Alphaproteobacteria</taxon>
        <taxon>Acetobacterales</taxon>
        <taxon>Roseomonadaceae</taxon>
        <taxon>Belnapia</taxon>
    </lineage>
</organism>
<comment type="subcellular location">
    <subcellularLocation>
        <location evidence="1">Membrane</location>
        <topology evidence="1">Single-pass membrane protein</topology>
    </subcellularLocation>
</comment>
<keyword evidence="3 6" id="KW-1133">Transmembrane helix</keyword>
<dbReference type="PRINTS" id="PR01217">
    <property type="entry name" value="PRICHEXTENSN"/>
</dbReference>
<comment type="caution">
    <text evidence="8">The sequence shown here is derived from an EMBL/GenBank/DDBJ whole genome shotgun (WGS) entry which is preliminary data.</text>
</comment>
<dbReference type="SUPFAM" id="SSF74653">
    <property type="entry name" value="TolA/TonB C-terminal domain"/>
    <property type="match status" value="1"/>
</dbReference>
<dbReference type="EMBL" id="JAEUXJ010000011">
    <property type="protein sequence ID" value="MBL6457937.1"/>
    <property type="molecule type" value="Genomic_DNA"/>
</dbReference>
<feature type="compositionally biased region" description="Pro residues" evidence="5">
    <location>
        <begin position="92"/>
        <end position="163"/>
    </location>
</feature>
<keyword evidence="2 6" id="KW-0812">Transmembrane</keyword>
<dbReference type="Gene3D" id="3.30.1150.10">
    <property type="match status" value="1"/>
</dbReference>
<sequence>MSGPILRAEPLVRAGRRRVPRRQRPWRRLRPGLVGSVLLHLGFLGLVVLATLTRPKPSEPLPPPSFEVEYQSGAPDRPGDPTGEALPQMQAPEPPPPPPPAPAQPAVPPPPLATAPPLPAPSVPPPPAPPREVAPAETAPPPPPPPVAALPLPPPPPPAPPAPRQEQMAQPRPPVPAAPTQRLPGVWMPEARSLAPPSQPSRPSAQARPRLDLTPGPLASRGRDTPDSEADVKGAEVGPDWRNAFRRWVEENKRYPESAVIAGHQGRSRVQVIADPNGKVRSVRLTSPSGSVWLDYQTMAMFRNATLPAFPPGADPNGVTIDFSMHYILIR</sequence>
<evidence type="ECO:0000256" key="3">
    <source>
        <dbReference type="ARBA" id="ARBA00022989"/>
    </source>
</evidence>
<feature type="compositionally biased region" description="Low complexity" evidence="5">
    <location>
        <begin position="191"/>
        <end position="208"/>
    </location>
</feature>
<evidence type="ECO:0000256" key="5">
    <source>
        <dbReference type="SAM" id="MobiDB-lite"/>
    </source>
</evidence>
<dbReference type="InterPro" id="IPR006260">
    <property type="entry name" value="TonB/TolA_C"/>
</dbReference>
<evidence type="ECO:0000313" key="9">
    <source>
        <dbReference type="Proteomes" id="UP000606490"/>
    </source>
</evidence>
<dbReference type="Pfam" id="PF03544">
    <property type="entry name" value="TonB_C"/>
    <property type="match status" value="1"/>
</dbReference>
<evidence type="ECO:0000256" key="4">
    <source>
        <dbReference type="ARBA" id="ARBA00023136"/>
    </source>
</evidence>
<gene>
    <name evidence="8" type="ORF">JMJ55_21615</name>
</gene>
<evidence type="ECO:0000256" key="2">
    <source>
        <dbReference type="ARBA" id="ARBA00022692"/>
    </source>
</evidence>
<dbReference type="InterPro" id="IPR037682">
    <property type="entry name" value="TonB_C"/>
</dbReference>
<evidence type="ECO:0000256" key="6">
    <source>
        <dbReference type="SAM" id="Phobius"/>
    </source>
</evidence>